<dbReference type="SUPFAM" id="SSF140500">
    <property type="entry name" value="BAS1536-like"/>
    <property type="match status" value="1"/>
</dbReference>
<dbReference type="InterPro" id="IPR053028">
    <property type="entry name" value="Spo0E-like_phosphatase"/>
</dbReference>
<dbReference type="GO" id="GO:0046983">
    <property type="term" value="F:protein dimerization activity"/>
    <property type="evidence" value="ECO:0007669"/>
    <property type="project" value="InterPro"/>
</dbReference>
<name>A0A2C1EL75_BACCE</name>
<organism evidence="1 2">
    <name type="scientific">Bacillus cereus</name>
    <dbReference type="NCBI Taxonomy" id="1396"/>
    <lineage>
        <taxon>Bacteria</taxon>
        <taxon>Bacillati</taxon>
        <taxon>Bacillota</taxon>
        <taxon>Bacilli</taxon>
        <taxon>Bacillales</taxon>
        <taxon>Bacillaceae</taxon>
        <taxon>Bacillus</taxon>
        <taxon>Bacillus cereus group</taxon>
    </lineage>
</organism>
<reference evidence="1 2" key="1">
    <citation type="submission" date="2017-09" db="EMBL/GenBank/DDBJ databases">
        <title>Large-scale bioinformatics analysis of Bacillus genomes uncovers conserved roles of natural products in bacterial physiology.</title>
        <authorList>
            <consortium name="Agbiome Team Llc"/>
            <person name="Bleich R.M."/>
            <person name="Grubbs K.J."/>
            <person name="Santa Maria K.C."/>
            <person name="Allen S.E."/>
            <person name="Farag S."/>
            <person name="Shank E.A."/>
            <person name="Bowers A."/>
        </authorList>
    </citation>
    <scope>NUCLEOTIDE SEQUENCE [LARGE SCALE GENOMIC DNA]</scope>
    <source>
        <strain evidence="1 2">AFS002368</strain>
    </source>
</reference>
<dbReference type="InterPro" id="IPR037208">
    <property type="entry name" value="Spo0E-like_sf"/>
</dbReference>
<dbReference type="PANTHER" id="PTHR41263">
    <property type="entry name" value="ASPARTYL-PHOSPHATE PHOSPHATASE YISI"/>
    <property type="match status" value="1"/>
</dbReference>
<dbReference type="AlphaFoldDB" id="A0A2C1EL75"/>
<sequence>MDIKVLNDTIKKRKEELNQLVIKYGVTHPKVINVSQDIDRLVYQLMSRYRPQNGKKR</sequence>
<gene>
    <name evidence="1" type="ORF">CN491_24180</name>
</gene>
<evidence type="ECO:0000313" key="1">
    <source>
        <dbReference type="EMBL" id="PES90519.1"/>
    </source>
</evidence>
<comment type="caution">
    <text evidence="1">The sequence shown here is derived from an EMBL/GenBank/DDBJ whole genome shotgun (WGS) entry which is preliminary data.</text>
</comment>
<dbReference type="InterPro" id="IPR018540">
    <property type="entry name" value="Spo0E-like"/>
</dbReference>
<dbReference type="Proteomes" id="UP000220900">
    <property type="component" value="Unassembled WGS sequence"/>
</dbReference>
<dbReference type="RefSeq" id="WP_098269494.1">
    <property type="nucleotide sequence ID" value="NZ_JAXUHO010000013.1"/>
</dbReference>
<protein>
    <submittedName>
        <fullName evidence="1">Spo0E family sporulation regulatory protein-aspartic acid phosphatase</fullName>
    </submittedName>
</protein>
<dbReference type="GO" id="GO:0043937">
    <property type="term" value="P:regulation of sporulation"/>
    <property type="evidence" value="ECO:0007669"/>
    <property type="project" value="InterPro"/>
</dbReference>
<accession>A0A2C1EL75</accession>
<dbReference type="InterPro" id="IPR036638">
    <property type="entry name" value="HLH_DNA-bd_sf"/>
</dbReference>
<dbReference type="Pfam" id="PF09388">
    <property type="entry name" value="SpoOE-like"/>
    <property type="match status" value="1"/>
</dbReference>
<evidence type="ECO:0000313" key="2">
    <source>
        <dbReference type="Proteomes" id="UP000220900"/>
    </source>
</evidence>
<dbReference type="Gene3D" id="4.10.280.10">
    <property type="entry name" value="Helix-loop-helix DNA-binding domain"/>
    <property type="match status" value="1"/>
</dbReference>
<dbReference type="EMBL" id="NTZF01000034">
    <property type="protein sequence ID" value="PES90519.1"/>
    <property type="molecule type" value="Genomic_DNA"/>
</dbReference>
<proteinExistence type="predicted"/>
<dbReference type="PANTHER" id="PTHR41263:SF1">
    <property type="entry name" value="ASPARTYL-PHOSPHATE PHOSPHATASE YISI"/>
    <property type="match status" value="1"/>
</dbReference>